<dbReference type="RefSeq" id="WP_160651909.1">
    <property type="nucleotide sequence ID" value="NZ_RSEJ01000012.1"/>
</dbReference>
<keyword evidence="3" id="KW-1185">Reference proteome</keyword>
<feature type="region of interest" description="Disordered" evidence="1">
    <location>
        <begin position="314"/>
        <end position="343"/>
    </location>
</feature>
<sequence>MKIHTSINVLIKEAQAARSASFSTDGGGNVIGTMPGIAAPVGGLFDLRQITANLDTIRGHAVGEGQRAAIVDVPVGVAVEDTDLFSLVDKLSRLSLLGAFISPFPAQKGRVVKVGPTEVKKKTRGEDAADATPAITSWPWTWKSGDTIDVDEFGATVKISINAEQLTDLNLTQTVLTSLSLGMVAAIEKETIAKIVAHKDTNKTEPKAADFATQNVEVEKVRALCGTGDTKGGFIQGKYYRENIIAEVSDKYAGEAIVGQFDRVMTQLSPEVYIQVSPFNLDQSVQITMLFNHKTVLLEPGLLWAIPKAAAYDANQPEPQAEPTPEPVGETPKKRAKPRKAAK</sequence>
<dbReference type="EMBL" id="RSEJ01000012">
    <property type="protein sequence ID" value="NBI53445.1"/>
    <property type="molecule type" value="Genomic_DNA"/>
</dbReference>
<feature type="compositionally biased region" description="Basic residues" evidence="1">
    <location>
        <begin position="334"/>
        <end position="343"/>
    </location>
</feature>
<gene>
    <name evidence="2" type="ORF">EIZ48_12740</name>
</gene>
<dbReference type="Proteomes" id="UP000738517">
    <property type="component" value="Unassembled WGS sequence"/>
</dbReference>
<evidence type="ECO:0008006" key="4">
    <source>
        <dbReference type="Google" id="ProtNLM"/>
    </source>
</evidence>
<name>A0ABW9YI50_9GAMM</name>
<proteinExistence type="predicted"/>
<evidence type="ECO:0000313" key="2">
    <source>
        <dbReference type="EMBL" id="NBI53445.1"/>
    </source>
</evidence>
<evidence type="ECO:0000313" key="3">
    <source>
        <dbReference type="Proteomes" id="UP000738517"/>
    </source>
</evidence>
<evidence type="ECO:0000256" key="1">
    <source>
        <dbReference type="SAM" id="MobiDB-lite"/>
    </source>
</evidence>
<accession>A0ABW9YI50</accession>
<reference evidence="2 3" key="1">
    <citation type="journal article" date="2017" name="Int. J. Syst. Evol. Microbiol.">
        <title>Photobacterium alginatilyticum sp. nov., a marine bacterium isolated from bottom seawater.</title>
        <authorList>
            <person name="Wang X."/>
            <person name="Wang Y."/>
            <person name="Yang X."/>
            <person name="Sun H."/>
            <person name="Li B."/>
            <person name="Zhang X.H."/>
        </authorList>
    </citation>
    <scope>NUCLEOTIDE SEQUENCE [LARGE SCALE GENOMIC DNA]</scope>
    <source>
        <strain evidence="2 3">P03D4</strain>
    </source>
</reference>
<protein>
    <recommendedName>
        <fullName evidence="4">Phage tail protein</fullName>
    </recommendedName>
</protein>
<comment type="caution">
    <text evidence="2">The sequence shown here is derived from an EMBL/GenBank/DDBJ whole genome shotgun (WGS) entry which is preliminary data.</text>
</comment>
<organism evidence="2 3">
    <name type="scientific">Photobacterium alginatilyticum</name>
    <dbReference type="NCBI Taxonomy" id="1775171"/>
    <lineage>
        <taxon>Bacteria</taxon>
        <taxon>Pseudomonadati</taxon>
        <taxon>Pseudomonadota</taxon>
        <taxon>Gammaproteobacteria</taxon>
        <taxon>Vibrionales</taxon>
        <taxon>Vibrionaceae</taxon>
        <taxon>Photobacterium</taxon>
    </lineage>
</organism>